<dbReference type="SUPFAM" id="SSF57863">
    <property type="entry name" value="ArfGap/RecO-like zinc finger"/>
    <property type="match status" value="1"/>
</dbReference>
<gene>
    <name evidence="7 9" type="primary">recO</name>
    <name evidence="9" type="ORF">PQJ73_23815</name>
</gene>
<evidence type="ECO:0000256" key="2">
    <source>
        <dbReference type="ARBA" id="ARBA00021310"/>
    </source>
</evidence>
<reference evidence="9" key="2">
    <citation type="submission" date="2023-02" db="EMBL/GenBank/DDBJ databases">
        <authorList>
            <person name="Rayyan A."/>
            <person name="Meyer T."/>
            <person name="Kyndt J.A."/>
        </authorList>
    </citation>
    <scope>NUCLEOTIDE SEQUENCE</scope>
    <source>
        <strain evidence="9">DSM 9987</strain>
    </source>
</reference>
<dbReference type="NCBIfam" id="TIGR00613">
    <property type="entry name" value="reco"/>
    <property type="match status" value="1"/>
</dbReference>
<comment type="similarity">
    <text evidence="1 7">Belongs to the RecO family.</text>
</comment>
<evidence type="ECO:0000313" key="9">
    <source>
        <dbReference type="EMBL" id="MDC7788726.1"/>
    </source>
</evidence>
<dbReference type="PANTHER" id="PTHR33991">
    <property type="entry name" value="DNA REPAIR PROTEIN RECO"/>
    <property type="match status" value="1"/>
</dbReference>
<evidence type="ECO:0000256" key="7">
    <source>
        <dbReference type="HAMAP-Rule" id="MF_00201"/>
    </source>
</evidence>
<dbReference type="Proteomes" id="UP001165652">
    <property type="component" value="Unassembled WGS sequence"/>
</dbReference>
<dbReference type="Gene3D" id="2.40.50.140">
    <property type="entry name" value="Nucleic acid-binding proteins"/>
    <property type="match status" value="1"/>
</dbReference>
<reference evidence="9" key="1">
    <citation type="journal article" date="2023" name="Microbiol Resour">
        <title>Genome Sequences of Rhodoplanes serenus and Two Thermotolerant Strains, Rhodoplanes tepidamans and 'Rhodoplanes cryptolactis,' Further Refine the Genus.</title>
        <authorList>
            <person name="Rayyan A.A."/>
            <person name="Kyndt J.A."/>
        </authorList>
    </citation>
    <scope>NUCLEOTIDE SEQUENCE</scope>
    <source>
        <strain evidence="9">DSM 9987</strain>
    </source>
</reference>
<evidence type="ECO:0000313" key="10">
    <source>
        <dbReference type="Proteomes" id="UP001165652"/>
    </source>
</evidence>
<organism evidence="9 10">
    <name type="scientific">Rhodoplanes tepidamans</name>
    <name type="common">Rhodoplanes cryptolactis</name>
    <dbReference type="NCBI Taxonomy" id="200616"/>
    <lineage>
        <taxon>Bacteria</taxon>
        <taxon>Pseudomonadati</taxon>
        <taxon>Pseudomonadota</taxon>
        <taxon>Alphaproteobacteria</taxon>
        <taxon>Hyphomicrobiales</taxon>
        <taxon>Nitrobacteraceae</taxon>
        <taxon>Rhodoplanes</taxon>
    </lineage>
</organism>
<dbReference type="RefSeq" id="WP_272779557.1">
    <property type="nucleotide sequence ID" value="NZ_JAQQLI010000050.1"/>
</dbReference>
<dbReference type="InterPro" id="IPR003717">
    <property type="entry name" value="RecO"/>
</dbReference>
<evidence type="ECO:0000256" key="1">
    <source>
        <dbReference type="ARBA" id="ARBA00007452"/>
    </source>
</evidence>
<dbReference type="InterPro" id="IPR022572">
    <property type="entry name" value="DNA_rep/recomb_RecO_N"/>
</dbReference>
<dbReference type="Pfam" id="PF02565">
    <property type="entry name" value="RecO_C"/>
    <property type="match status" value="1"/>
</dbReference>
<dbReference type="EMBL" id="JAQQLI010000050">
    <property type="protein sequence ID" value="MDC7788726.1"/>
    <property type="molecule type" value="Genomic_DNA"/>
</dbReference>
<name>A0ABT5JGI5_RHOTP</name>
<protein>
    <recommendedName>
        <fullName evidence="2 7">DNA repair protein RecO</fullName>
    </recommendedName>
    <alternativeName>
        <fullName evidence="6 7">Recombination protein O</fullName>
    </alternativeName>
</protein>
<comment type="caution">
    <text evidence="9">The sequence shown here is derived from an EMBL/GenBank/DDBJ whole genome shotgun (WGS) entry which is preliminary data.</text>
</comment>
<dbReference type="Gene3D" id="1.20.1440.120">
    <property type="entry name" value="Recombination protein O, C-terminal domain"/>
    <property type="match status" value="1"/>
</dbReference>
<proteinExistence type="inferred from homology"/>
<evidence type="ECO:0000256" key="6">
    <source>
        <dbReference type="ARBA" id="ARBA00033409"/>
    </source>
</evidence>
<keyword evidence="3 7" id="KW-0227">DNA damage</keyword>
<evidence type="ECO:0000256" key="4">
    <source>
        <dbReference type="ARBA" id="ARBA00023172"/>
    </source>
</evidence>
<dbReference type="SUPFAM" id="SSF50249">
    <property type="entry name" value="Nucleic acid-binding proteins"/>
    <property type="match status" value="1"/>
</dbReference>
<dbReference type="InterPro" id="IPR012340">
    <property type="entry name" value="NA-bd_OB-fold"/>
</dbReference>
<dbReference type="PANTHER" id="PTHR33991:SF1">
    <property type="entry name" value="DNA REPAIR PROTEIN RECO"/>
    <property type="match status" value="1"/>
</dbReference>
<keyword evidence="10" id="KW-1185">Reference proteome</keyword>
<dbReference type="HAMAP" id="MF_00201">
    <property type="entry name" value="RecO"/>
    <property type="match status" value="1"/>
</dbReference>
<keyword evidence="5 7" id="KW-0234">DNA repair</keyword>
<evidence type="ECO:0000259" key="8">
    <source>
        <dbReference type="Pfam" id="PF11967"/>
    </source>
</evidence>
<dbReference type="InterPro" id="IPR037278">
    <property type="entry name" value="ARFGAP/RecO"/>
</dbReference>
<comment type="function">
    <text evidence="7">Involved in DNA repair and RecF pathway recombination.</text>
</comment>
<feature type="domain" description="DNA replication/recombination mediator RecO N-terminal" evidence="8">
    <location>
        <begin position="1"/>
        <end position="69"/>
    </location>
</feature>
<sequence>MQWSEEGIVLGVRRHGETSAIVELMTRERGRHLGLVRGGAGPRLQAVLQPGNRVAATWRARLDEHLGNYAVEGVRLRAGALLARPHALYGVVHLAALTRLLPERDPHPIVHDALELILDRIAEPALAGALVVRFELQLLAELGFGLDLDRCAVSGADVDLVYVSPKSGRAVSRSVGAPWHDRLLPLPGFLAEDHDEASGDELADAFRMTGFFLARHVFEPRGVPLPDARAAFLAAVMRAGAPACCTANV</sequence>
<keyword evidence="4 7" id="KW-0233">DNA recombination</keyword>
<accession>A0ABT5JGI5</accession>
<evidence type="ECO:0000256" key="3">
    <source>
        <dbReference type="ARBA" id="ARBA00022763"/>
    </source>
</evidence>
<dbReference type="Pfam" id="PF11967">
    <property type="entry name" value="RecO_N"/>
    <property type="match status" value="1"/>
</dbReference>
<dbReference type="InterPro" id="IPR042242">
    <property type="entry name" value="RecO_C"/>
</dbReference>
<evidence type="ECO:0000256" key="5">
    <source>
        <dbReference type="ARBA" id="ARBA00023204"/>
    </source>
</evidence>